<gene>
    <name evidence="2" type="ORF">SMD27_12470</name>
</gene>
<organism evidence="2 3">
    <name type="scientific">Dongia soli</name>
    <dbReference type="NCBI Taxonomy" id="600628"/>
    <lineage>
        <taxon>Bacteria</taxon>
        <taxon>Pseudomonadati</taxon>
        <taxon>Pseudomonadota</taxon>
        <taxon>Alphaproteobacteria</taxon>
        <taxon>Rhodospirillales</taxon>
        <taxon>Dongiaceae</taxon>
        <taxon>Dongia</taxon>
    </lineage>
</organism>
<dbReference type="Pfam" id="PF00857">
    <property type="entry name" value="Isochorismatase"/>
    <property type="match status" value="1"/>
</dbReference>
<dbReference type="Proteomes" id="UP001279642">
    <property type="component" value="Unassembled WGS sequence"/>
</dbReference>
<keyword evidence="3" id="KW-1185">Reference proteome</keyword>
<dbReference type="PANTHER" id="PTHR43559">
    <property type="entry name" value="HYDROLASE YCAC-RELATED"/>
    <property type="match status" value="1"/>
</dbReference>
<dbReference type="InterPro" id="IPR053152">
    <property type="entry name" value="Hydrolase_YcaC-like"/>
</dbReference>
<dbReference type="InterPro" id="IPR000868">
    <property type="entry name" value="Isochorismatase-like_dom"/>
</dbReference>
<dbReference type="InterPro" id="IPR036380">
    <property type="entry name" value="Isochorismatase-like_sf"/>
</dbReference>
<evidence type="ECO:0000313" key="2">
    <source>
        <dbReference type="EMBL" id="MDY0883662.1"/>
    </source>
</evidence>
<protein>
    <submittedName>
        <fullName evidence="2">Isochorismatase family protein</fullName>
    </submittedName>
</protein>
<dbReference type="PANTHER" id="PTHR43559:SF3">
    <property type="entry name" value="HYDROLASE YCAC-RELATED"/>
    <property type="match status" value="1"/>
</dbReference>
<name>A0ABU5EBB5_9PROT</name>
<proteinExistence type="predicted"/>
<evidence type="ECO:0000259" key="1">
    <source>
        <dbReference type="Pfam" id="PF00857"/>
    </source>
</evidence>
<comment type="caution">
    <text evidence="2">The sequence shown here is derived from an EMBL/GenBank/DDBJ whole genome shotgun (WGS) entry which is preliminary data.</text>
</comment>
<dbReference type="EMBL" id="JAXCLW010000003">
    <property type="protein sequence ID" value="MDY0883662.1"/>
    <property type="molecule type" value="Genomic_DNA"/>
</dbReference>
<feature type="domain" description="Isochorismatase-like" evidence="1">
    <location>
        <begin position="13"/>
        <end position="163"/>
    </location>
</feature>
<accession>A0ABU5EBB5</accession>
<evidence type="ECO:0000313" key="3">
    <source>
        <dbReference type="Proteomes" id="UP001279642"/>
    </source>
</evidence>
<dbReference type="SUPFAM" id="SSF52499">
    <property type="entry name" value="Isochorismatase-like hydrolases"/>
    <property type="match status" value="1"/>
</dbReference>
<dbReference type="Gene3D" id="3.40.50.850">
    <property type="entry name" value="Isochorismatase-like"/>
    <property type="match status" value="1"/>
</dbReference>
<dbReference type="RefSeq" id="WP_320508735.1">
    <property type="nucleotide sequence ID" value="NZ_JAXCLW010000003.1"/>
</dbReference>
<reference evidence="2 3" key="1">
    <citation type="journal article" date="2016" name="Antonie Van Leeuwenhoek">
        <title>Dongia soli sp. nov., isolated from soil from Dokdo, Korea.</title>
        <authorList>
            <person name="Kim D.U."/>
            <person name="Lee H."/>
            <person name="Kim H."/>
            <person name="Kim S.G."/>
            <person name="Ka J.O."/>
        </authorList>
    </citation>
    <scope>NUCLEOTIDE SEQUENCE [LARGE SCALE GENOMIC DNA]</scope>
    <source>
        <strain evidence="2 3">D78</strain>
    </source>
</reference>
<sequence>MEHSHRLIDRAQSCLVVIDVQQYFLDKLPLDQRGPLVERIAWLMQVARGLDIPIIATAEDIERDGPLVPSLIAELPDSSKVFDKMTFGLFGQGDIRAAVEASGRRDFVLVGLETDVCIAHSAIGLHEAGYRVTVIDDATASPPPHHDHGLRRMAAAGVMITSVKGVYYEWVRGLKTNAVIRAKLPQALPPGLTL</sequence>